<dbReference type="EMBL" id="BAAACR010000001">
    <property type="protein sequence ID" value="GAA0200959.1"/>
    <property type="molecule type" value="Genomic_DNA"/>
</dbReference>
<keyword evidence="3" id="KW-1185">Reference proteome</keyword>
<protein>
    <submittedName>
        <fullName evidence="2">Uncharacterized protein</fullName>
    </submittedName>
</protein>
<accession>A0ABP3CG85</accession>
<sequence>MIRRIGVLCLLLWMSLFSNAFCYEQTPNFPQYKEYYRGGILTKAAIDHIFLITDTGKTFVFESLSIAINFLYDENDSVVASCIEIMQPNNANQHNKEYITRNLSSAQIITDVQTLNYTFSHKQERGLEYVTDYFFTTPSDAPKLYNVFNTPTQNVVLRLIDITKKPHDYFLNASFVEMIQQATR</sequence>
<evidence type="ECO:0000313" key="3">
    <source>
        <dbReference type="Proteomes" id="UP001500399"/>
    </source>
</evidence>
<keyword evidence="1" id="KW-0732">Signal</keyword>
<comment type="caution">
    <text evidence="2">The sequence shown here is derived from an EMBL/GenBank/DDBJ whole genome shotgun (WGS) entry which is preliminary data.</text>
</comment>
<proteinExistence type="predicted"/>
<evidence type="ECO:0000256" key="1">
    <source>
        <dbReference type="SAM" id="SignalP"/>
    </source>
</evidence>
<dbReference type="Proteomes" id="UP001500399">
    <property type="component" value="Unassembled WGS sequence"/>
</dbReference>
<gene>
    <name evidence="2" type="ORF">GCM10008919_00380</name>
</gene>
<name>A0ABP3CG85_9FIRM</name>
<reference evidence="3" key="1">
    <citation type="journal article" date="2019" name="Int. J. Syst. Evol. Microbiol.">
        <title>The Global Catalogue of Microorganisms (GCM) 10K type strain sequencing project: providing services to taxonomists for standard genome sequencing and annotation.</title>
        <authorList>
            <consortium name="The Broad Institute Genomics Platform"/>
            <consortium name="The Broad Institute Genome Sequencing Center for Infectious Disease"/>
            <person name="Wu L."/>
            <person name="Ma J."/>
        </authorList>
    </citation>
    <scope>NUCLEOTIDE SEQUENCE [LARGE SCALE GENOMIC DNA]</scope>
    <source>
        <strain evidence="3">JCM 8542</strain>
    </source>
</reference>
<feature type="signal peptide" evidence="1">
    <location>
        <begin position="1"/>
        <end position="20"/>
    </location>
</feature>
<evidence type="ECO:0000313" key="2">
    <source>
        <dbReference type="EMBL" id="GAA0200959.1"/>
    </source>
</evidence>
<dbReference type="RefSeq" id="WP_304988060.1">
    <property type="nucleotide sequence ID" value="NZ_BAAACR010000001.1"/>
</dbReference>
<feature type="chain" id="PRO_5046061430" evidence="1">
    <location>
        <begin position="21"/>
        <end position="184"/>
    </location>
</feature>
<organism evidence="2 3">
    <name type="scientific">Selenomonas dianae</name>
    <dbReference type="NCBI Taxonomy" id="135079"/>
    <lineage>
        <taxon>Bacteria</taxon>
        <taxon>Bacillati</taxon>
        <taxon>Bacillota</taxon>
        <taxon>Negativicutes</taxon>
        <taxon>Selenomonadales</taxon>
        <taxon>Selenomonadaceae</taxon>
        <taxon>Selenomonas</taxon>
    </lineage>
</organism>